<dbReference type="RefSeq" id="WP_317071238.1">
    <property type="nucleotide sequence ID" value="NZ_JAWHVN010000060.1"/>
</dbReference>
<evidence type="ECO:0000259" key="1">
    <source>
        <dbReference type="Pfam" id="PF01636"/>
    </source>
</evidence>
<reference evidence="2 3" key="1">
    <citation type="submission" date="2023-10" db="EMBL/GenBank/DDBJ databases">
        <title>Production of high quality cheese from raw caw milk (raw cheese).</title>
        <authorList>
            <person name="Samouris G."/>
        </authorList>
    </citation>
    <scope>NUCLEOTIDE SEQUENCE [LARGE SCALE GENOMIC DNA]</scope>
    <source>
        <strain evidence="2 3">MRS-5</strain>
    </source>
</reference>
<proteinExistence type="predicted"/>
<gene>
    <name evidence="2" type="ORF">RZO27_10345</name>
</gene>
<dbReference type="InterPro" id="IPR011009">
    <property type="entry name" value="Kinase-like_dom_sf"/>
</dbReference>
<dbReference type="SUPFAM" id="SSF56112">
    <property type="entry name" value="Protein kinase-like (PK-like)"/>
    <property type="match status" value="1"/>
</dbReference>
<dbReference type="Pfam" id="PF01636">
    <property type="entry name" value="APH"/>
    <property type="match status" value="1"/>
</dbReference>
<dbReference type="InterPro" id="IPR002575">
    <property type="entry name" value="Aminoglycoside_PTrfase"/>
</dbReference>
<feature type="domain" description="Aminoglycoside phosphotransferase" evidence="1">
    <location>
        <begin position="20"/>
        <end position="167"/>
    </location>
</feature>
<evidence type="ECO:0000313" key="2">
    <source>
        <dbReference type="EMBL" id="MDV2619517.1"/>
    </source>
</evidence>
<accession>A0ABD5GS84</accession>
<dbReference type="EMBL" id="JAWHVN010000060">
    <property type="protein sequence ID" value="MDV2619517.1"/>
    <property type="molecule type" value="Genomic_DNA"/>
</dbReference>
<protein>
    <submittedName>
        <fullName evidence="2">Phosphotransferase</fullName>
    </submittedName>
</protein>
<dbReference type="Proteomes" id="UP001186159">
    <property type="component" value="Unassembled WGS sequence"/>
</dbReference>
<dbReference type="Gene3D" id="3.90.1200.10">
    <property type="match status" value="1"/>
</dbReference>
<sequence length="218" mass="24709">MSEIVKKFIADRFGGKEGISVNPGNIGDVREFAQELGSFLYQLHRLPTTDAKSPSFENAFAGSDLIFFEAEMIELLKVYQKVVPADLLQEKFDFAAKTKWSKKPVWVLGELLTQNLKVTDGKLVNVKITDKAVIGDPAFDLAIAWTIFDEKARKIFFAATEADEATINRARMFALRQALRNYQSQDIDELIQSRDASTEILKDLNYSLGQDFYLNKRI</sequence>
<evidence type="ECO:0000313" key="3">
    <source>
        <dbReference type="Proteomes" id="UP001186159"/>
    </source>
</evidence>
<organism evidence="2 3">
    <name type="scientific">Lactococcus lactis</name>
    <dbReference type="NCBI Taxonomy" id="1358"/>
    <lineage>
        <taxon>Bacteria</taxon>
        <taxon>Bacillati</taxon>
        <taxon>Bacillota</taxon>
        <taxon>Bacilli</taxon>
        <taxon>Lactobacillales</taxon>
        <taxon>Streptococcaceae</taxon>
        <taxon>Lactococcus</taxon>
    </lineage>
</organism>
<name>A0ABD5GS84_9LACT</name>
<dbReference type="AlphaFoldDB" id="A0ABD5GS84"/>
<comment type="caution">
    <text evidence="2">The sequence shown here is derived from an EMBL/GenBank/DDBJ whole genome shotgun (WGS) entry which is preliminary data.</text>
</comment>